<comment type="caution">
    <text evidence="2">The sequence shown here is derived from an EMBL/GenBank/DDBJ whole genome shotgun (WGS) entry which is preliminary data.</text>
</comment>
<dbReference type="RefSeq" id="WP_278006517.1">
    <property type="nucleotide sequence ID" value="NZ_JARSBN010000009.1"/>
</dbReference>
<feature type="signal peptide" evidence="1">
    <location>
        <begin position="1"/>
        <end position="25"/>
    </location>
</feature>
<feature type="chain" id="PRO_5047412903" description="Lipoprotein" evidence="1">
    <location>
        <begin position="26"/>
        <end position="183"/>
    </location>
</feature>
<proteinExistence type="predicted"/>
<organism evidence="2 3">
    <name type="scientific">Winogradskyella marincola</name>
    <dbReference type="NCBI Taxonomy" id="3037795"/>
    <lineage>
        <taxon>Bacteria</taxon>
        <taxon>Pseudomonadati</taxon>
        <taxon>Bacteroidota</taxon>
        <taxon>Flavobacteriia</taxon>
        <taxon>Flavobacteriales</taxon>
        <taxon>Flavobacteriaceae</taxon>
        <taxon>Winogradskyella</taxon>
    </lineage>
</organism>
<evidence type="ECO:0000313" key="2">
    <source>
        <dbReference type="EMBL" id="MDG4717095.1"/>
    </source>
</evidence>
<evidence type="ECO:0008006" key="4">
    <source>
        <dbReference type="Google" id="ProtNLM"/>
    </source>
</evidence>
<dbReference type="PROSITE" id="PS51257">
    <property type="entry name" value="PROKAR_LIPOPROTEIN"/>
    <property type="match status" value="1"/>
</dbReference>
<sequence length="183" mass="20672">MKKLLILSILSLTVFSSCSSKVDLAIDNPTDVSVEVVVDTLRVLVPPKDVVWVEMGPGEHQLTLENDSIIKYNFTESVYMINPSLSEYLVADEYYGPPAFQDSYTSSLPNKEVTFLGMTIEGNYNVLTDVINKVTWDYGPRETLPEMVEVDADESYTTLVKVYDSVEFMNLMLSSYNDYSEDE</sequence>
<accession>A0ABT6G4Y2</accession>
<keyword evidence="1" id="KW-0732">Signal</keyword>
<gene>
    <name evidence="2" type="ORF">P7122_14510</name>
</gene>
<protein>
    <recommendedName>
        <fullName evidence="4">Lipoprotein</fullName>
    </recommendedName>
</protein>
<keyword evidence="3" id="KW-1185">Reference proteome</keyword>
<evidence type="ECO:0000256" key="1">
    <source>
        <dbReference type="SAM" id="SignalP"/>
    </source>
</evidence>
<dbReference type="EMBL" id="JARSBN010000009">
    <property type="protein sequence ID" value="MDG4717095.1"/>
    <property type="molecule type" value="Genomic_DNA"/>
</dbReference>
<evidence type="ECO:0000313" key="3">
    <source>
        <dbReference type="Proteomes" id="UP001529085"/>
    </source>
</evidence>
<name>A0ABT6G4Y2_9FLAO</name>
<reference evidence="2 3" key="1">
    <citation type="submission" date="2023-03" db="EMBL/GenBank/DDBJ databases">
        <title>Strain YYF002 represents a novel species in the genus Winogradskyella isolated from seawater.</title>
        <authorList>
            <person name="Fu Z.-Y."/>
        </authorList>
    </citation>
    <scope>NUCLEOTIDE SEQUENCE [LARGE SCALE GENOMIC DNA]</scope>
    <source>
        <strain evidence="2 3">YYF002</strain>
    </source>
</reference>
<dbReference type="Proteomes" id="UP001529085">
    <property type="component" value="Unassembled WGS sequence"/>
</dbReference>